<accession>A0A8T3V7F1</accession>
<protein>
    <recommendedName>
        <fullName evidence="4">DUF4367 domain-containing protein</fullName>
    </recommendedName>
</protein>
<feature type="region of interest" description="Disordered" evidence="1">
    <location>
        <begin position="51"/>
        <end position="80"/>
    </location>
</feature>
<dbReference type="AlphaFoldDB" id="A0A8T3V7F1"/>
<comment type="caution">
    <text evidence="2">The sequence shown here is derived from an EMBL/GenBank/DDBJ whole genome shotgun (WGS) entry which is preliminary data.</text>
</comment>
<proteinExistence type="predicted"/>
<evidence type="ECO:0000313" key="2">
    <source>
        <dbReference type="EMBL" id="MBE6502512.1"/>
    </source>
</evidence>
<gene>
    <name evidence="2" type="ORF">E7Z79_08770</name>
</gene>
<dbReference type="Proteomes" id="UP000783037">
    <property type="component" value="Unassembled WGS sequence"/>
</dbReference>
<evidence type="ECO:0008006" key="4">
    <source>
        <dbReference type="Google" id="ProtNLM"/>
    </source>
</evidence>
<organism evidence="2 3">
    <name type="scientific">Methanobrevibacter thaueri</name>
    <dbReference type="NCBI Taxonomy" id="190975"/>
    <lineage>
        <taxon>Archaea</taxon>
        <taxon>Methanobacteriati</taxon>
        <taxon>Methanobacteriota</taxon>
        <taxon>Methanomada group</taxon>
        <taxon>Methanobacteria</taxon>
        <taxon>Methanobacteriales</taxon>
        <taxon>Methanobacteriaceae</taxon>
        <taxon>Methanobrevibacter</taxon>
    </lineage>
</organism>
<reference evidence="2" key="1">
    <citation type="submission" date="2019-04" db="EMBL/GenBank/DDBJ databases">
        <title>Evolution of Biomass-Degrading Anaerobic Consortia Revealed by Metagenomics.</title>
        <authorList>
            <person name="Peng X."/>
        </authorList>
    </citation>
    <scope>NUCLEOTIDE SEQUENCE</scope>
    <source>
        <strain evidence="2">SIG18</strain>
    </source>
</reference>
<dbReference type="EMBL" id="SUTK01000069">
    <property type="protein sequence ID" value="MBE6502512.1"/>
    <property type="molecule type" value="Genomic_DNA"/>
</dbReference>
<dbReference type="RefSeq" id="WP_303739594.1">
    <property type="nucleotide sequence ID" value="NZ_SUTK01000069.1"/>
</dbReference>
<sequence>MVTSLALTMIVLSMSAVNAGFFDFLSDVPELSEQDFENFTMKVPVDSTFKESSSMNRYDGDDSENAMNFLSDDSPEGSHPSWSDGNISIHYFDYKDDGFSDYREVLSAQINSIAEICIPENERQEGDLHIFTAHPNDHDVYVVCKESNNKLIVLTDTNMNLDLLKEMGNSVKFK</sequence>
<evidence type="ECO:0000256" key="1">
    <source>
        <dbReference type="SAM" id="MobiDB-lite"/>
    </source>
</evidence>
<evidence type="ECO:0000313" key="3">
    <source>
        <dbReference type="Proteomes" id="UP000783037"/>
    </source>
</evidence>
<name>A0A8T3V7F1_9EURY</name>